<keyword evidence="1" id="KW-0472">Membrane</keyword>
<feature type="transmembrane region" description="Helical" evidence="1">
    <location>
        <begin position="315"/>
        <end position="332"/>
    </location>
</feature>
<gene>
    <name evidence="2" type="ORF">Cflav_PD5253</name>
</gene>
<evidence type="ECO:0000256" key="1">
    <source>
        <dbReference type="SAM" id="Phobius"/>
    </source>
</evidence>
<feature type="transmembrane region" description="Helical" evidence="1">
    <location>
        <begin position="292"/>
        <end position="308"/>
    </location>
</feature>
<feature type="transmembrane region" description="Helical" evidence="1">
    <location>
        <begin position="376"/>
        <end position="395"/>
    </location>
</feature>
<comment type="caution">
    <text evidence="2">The sequence shown here is derived from an EMBL/GenBank/DDBJ whole genome shotgun (WGS) entry which is preliminary data.</text>
</comment>
<feature type="transmembrane region" description="Helical" evidence="1">
    <location>
        <begin position="161"/>
        <end position="178"/>
    </location>
</feature>
<dbReference type="RefSeq" id="WP_007413498.1">
    <property type="nucleotide sequence ID" value="NZ_ABOX02000004.1"/>
</dbReference>
<dbReference type="STRING" id="320771.Cflav_PD5253"/>
<reference evidence="2 3" key="1">
    <citation type="journal article" date="2011" name="J. Bacteriol.">
        <title>Genome sequence of 'Pedosphaera parvula' Ellin514, an aerobic Verrucomicrobial isolate from pasture soil.</title>
        <authorList>
            <person name="Kant R."/>
            <person name="van Passel M.W."/>
            <person name="Sangwan P."/>
            <person name="Palva A."/>
            <person name="Lucas S."/>
            <person name="Copeland A."/>
            <person name="Lapidus A."/>
            <person name="Glavina Del Rio T."/>
            <person name="Dalin E."/>
            <person name="Tice H."/>
            <person name="Bruce D."/>
            <person name="Goodwin L."/>
            <person name="Pitluck S."/>
            <person name="Chertkov O."/>
            <person name="Larimer F.W."/>
            <person name="Land M.L."/>
            <person name="Hauser L."/>
            <person name="Brettin T.S."/>
            <person name="Detter J.C."/>
            <person name="Han S."/>
            <person name="de Vos W.M."/>
            <person name="Janssen P.H."/>
            <person name="Smidt H."/>
        </authorList>
    </citation>
    <scope>NUCLEOTIDE SEQUENCE [LARGE SCALE GENOMIC DNA]</scope>
    <source>
        <strain evidence="2 3">Ellin514</strain>
    </source>
</reference>
<accession>B9XCF0</accession>
<proteinExistence type="predicted"/>
<feature type="transmembrane region" description="Helical" evidence="1">
    <location>
        <begin position="95"/>
        <end position="126"/>
    </location>
</feature>
<protein>
    <recommendedName>
        <fullName evidence="4">Glycosyltransferase RgtA/B/C/D-like domain-containing protein</fullName>
    </recommendedName>
</protein>
<evidence type="ECO:0000313" key="3">
    <source>
        <dbReference type="Proteomes" id="UP000003688"/>
    </source>
</evidence>
<evidence type="ECO:0008006" key="4">
    <source>
        <dbReference type="Google" id="ProtNLM"/>
    </source>
</evidence>
<dbReference type="Proteomes" id="UP000003688">
    <property type="component" value="Unassembled WGS sequence"/>
</dbReference>
<feature type="transmembrane region" description="Helical" evidence="1">
    <location>
        <begin position="233"/>
        <end position="258"/>
    </location>
</feature>
<organism evidence="2 3">
    <name type="scientific">Pedosphaera parvula (strain Ellin514)</name>
    <dbReference type="NCBI Taxonomy" id="320771"/>
    <lineage>
        <taxon>Bacteria</taxon>
        <taxon>Pseudomonadati</taxon>
        <taxon>Verrucomicrobiota</taxon>
        <taxon>Pedosphaerae</taxon>
        <taxon>Pedosphaerales</taxon>
        <taxon>Pedosphaeraceae</taxon>
        <taxon>Pedosphaera</taxon>
    </lineage>
</organism>
<evidence type="ECO:0000313" key="2">
    <source>
        <dbReference type="EMBL" id="EEF62618.1"/>
    </source>
</evidence>
<keyword evidence="3" id="KW-1185">Reference proteome</keyword>
<name>B9XCF0_PEDPL</name>
<feature type="transmembrane region" description="Helical" evidence="1">
    <location>
        <begin position="138"/>
        <end position="155"/>
    </location>
</feature>
<keyword evidence="1" id="KW-1133">Transmembrane helix</keyword>
<dbReference type="AlphaFoldDB" id="B9XCF0"/>
<sequence>MSTGNLPVDQLNSSAPAAPAEWCNARLRAMRICFCAFVLMLAIYQLSENTTDPDLWGHIVYGQEMLHSRSIPKADIYSYTALGKPWVNHEVVAEIILGGVHALLGGSGVLLLKVAVGLLAFGLSLRLGMSGLSRSDRFVAWAMGALAVVEISYGFAARPQIFTALFLVVELALLLRIHAGAHLWALGMPVLFGVWINTHGGALAGFGLLGLSAGSTTCQFLARKIRPGIADALVPPVSLKTVVVLWLALFGATAALFCNPWKAELLRWLIGSVLWLRPEITEWNPTPFGWDHAVFFILMALTLFSWIFTRRPRAWWAMAACAAFAFLGWRALRNAPLFSLVALALTTPHLADVLARFSGQLENLRSLLRQPGFQKIATVLLVCATIGIGVGTFTLHKSHPLTMEIPGSQYPNEAVAFMHEHELRGKSLVFFDWGEMVIFHLPECPPSLDGRLDTCYSRAQIAAQWKFYKSEPYDTRVFNPDDADLALLPRNLAGTQALSFRPGWKTVYMDETAVILARNVQNFPRLSELTLPVIGPRSAGQERVAFADHNPRWK</sequence>
<dbReference type="EMBL" id="ABOX02000004">
    <property type="protein sequence ID" value="EEF62618.1"/>
    <property type="molecule type" value="Genomic_DNA"/>
</dbReference>
<feature type="transmembrane region" description="Helical" evidence="1">
    <location>
        <begin position="190"/>
        <end position="213"/>
    </location>
</feature>
<dbReference type="OrthoDB" id="9786218at2"/>
<keyword evidence="1" id="KW-0812">Transmembrane</keyword>